<sequence length="1982" mass="225526">RAATWCDSRQWPLSLRKARLRESKQRIKASYFSGNFSAREGSKSELGRNWETFDSPTRNSYGGALTNSWDHLESYLTSGRTSNVLHLDTADANELEIYLNRIGTKLSVQDEQVLDKFYSAFPVSNKQFNTRVHATAEDLELLLKWKDANADFGCLVPEVDGWGDLLGGKDFPPLQSSDLIKKNLKTIDFFEKDSDVIADVIAKAPFEQWKAYLGPEEYKSRIEILKTMSNLKNLHRIPADTIRDWIEQGLDVNRMLKVVDYTLEHGFPDLASMGSTELKTAKKLFLKKNTYGIDWSKSLEHQELLKTPQGKEYLDIRQNLKDLVSPPQQPSTVPSPEFEGSPLTPIIQNQRSFTEPVAVLDRPASYPGYSTRMPLYDSLKQRFMRLFNVNTEGPRALSPLHCWFSLPNYLFIPPSQCSRKSQDGHLTEGLLNGVILDHGLSASSKLDSGTASMTPQPLARNPEVASSIDASKTVDHELRHTSSMVTSQPERGTHSILGDIGKTSTHPPETSYWGKLTNSWDHLKSYLPSGRTRTVLHFSKADASLLESYLKLNGAKLSVQDKQVLDMYYSAFSVSNKAFNIRIQPATENFKLLLEREEANHDTYGIFCNFFSEVLSERELFRRENALKIQRTQFWIMSGWDKQVKAMSQDSGYSASEFARFGNVVGAPVFPPALESSILIKRTPEMIEFLEKDSSGLRPEELDSRLQILKTMSNLKNPDRIASDKIHDWIAQGLDVNRMLKIVDYTLQNELSTLSSLGTAEYAAAKELFLGRNQYQVNWSKSLEHQELSQTPQGEKYLHFCTELETLAARPRQSSIAEIPSSQLEKETHPSLVNISLGDTLANSRTHLKSHLPSGWTSPLLRFSNADASKLELYLRFTGIRLTDKQKQYLDKLYSALSVSEKESNTRVHATAEEFELLSKWKQTDPVTHGIIRTFFTRVLLERELVRRESVLNLQQAKLQIISGWSEQVESISQDSGRSVPEVAGWGDLLGGKVFPPPLQSPNSIKKSLKAIGYFEKDSDVIAKAPFEQWKAYLGPEEYKSRIEILKTMSNLKTPVRIAPNKIRDWIEQGLDVNRMLKVVDYTLEHELPDLAYLGNKQYNTAKELFLGRNSYEVDWSKSLEHQELSRTPEGPTYLDFRTELETLAARPRKSSIAGISSPTLNHLESLSKTNLLSRPNKEAALEKSNKKSLFERFKSLLERLKLLLKKLSAMMQEDIQPIEPLNLDKIDAIADRLMHLANELLESKLSRASSSSGTMAPSEGLEGNLFNEPESDQNLILLAAPLFARLKFINRNSSSMVSNFKSQTQKVRNQVDQIHLDLQNLVYERRHLEKEIKKCQEFESEYQNISIHSLEEYFERNPEDKREEPDAIDPHELMIKRLKFELSERKRFEAEKKELLQKKLKLSKENDEKKSKLDELEKQLDRFVVSAKEIQSKMANQIRAQHSNRKDLMRANAHGPRFSKFFHNTHVSLLAFFAQFPLRNSLPMESGVLTKFTASSGRSFKGQSHASDLTNGLTTSAHELADTKSVGMSPDTQAGNVKNLDDNTLPTPWGNHRSLKPIDWSQPRTLASSEEASLTSSPQTSLGTKETQEVSLSDEWKHTSPKAASPKETSPAPTSPTSEYAKQIHSLYRQVLSAIEKPQARLQKTKYWQKLTTYADEMKTHPLFDWEPVVLHFNPDDETKLTKFLTRAGQNLIPQDKRVLNKYYKAFSASDKELNARVHSDPDTYIMLSKWEKKNFIPRGIFRDYFETILPEGETFRRENTTGTVLNPRGLGEKATGYRDDEINEFGNLIGGKVFPLSFDHSNFKESLAKLKSLNREKPRIASQWEQYLGQEEYESRIGLLKTMSRMKDPDRIPVQTIAGWRAQGLDVDRMLKIVDYTPNGRQIGDEAHQFADFHFTNPAERKSARNLFLSDNLYGIPWLKSLEHSQLLQNSPETKLKYLNFHSKLQLPDHSAPPPPLILPAEPVLPSQPMLVPQKLKAGS</sequence>
<reference evidence="7" key="3">
    <citation type="journal article" date="2018" name="Mol. Plant Microbe Interact.">
        <title>Genome sequence resources for the wheat stripe rust pathogen (Puccinia striiformis f. sp. tritici) and the barley stripe rust pathogen (Puccinia striiformis f. sp. hordei).</title>
        <authorList>
            <person name="Xia C."/>
            <person name="Wang M."/>
            <person name="Yin C."/>
            <person name="Cornejo O.E."/>
            <person name="Hulbert S.H."/>
            <person name="Chen X."/>
        </authorList>
    </citation>
    <scope>NUCLEOTIDE SEQUENCE [LARGE SCALE GENOMIC DNA]</scope>
    <source>
        <strain evidence="7">93TX-2</strain>
    </source>
</reference>
<evidence type="ECO:0000256" key="4">
    <source>
        <dbReference type="SAM" id="Coils"/>
    </source>
</evidence>
<comment type="similarity">
    <text evidence="2">Belongs to the THOC5 family.</text>
</comment>
<evidence type="ECO:0000313" key="6">
    <source>
        <dbReference type="EMBL" id="POW21355.1"/>
    </source>
</evidence>
<dbReference type="InterPro" id="IPR019163">
    <property type="entry name" value="THO_Thoc5"/>
</dbReference>
<dbReference type="GO" id="GO:0000445">
    <property type="term" value="C:THO complex part of transcription export complex"/>
    <property type="evidence" value="ECO:0007669"/>
    <property type="project" value="TreeGrafter"/>
</dbReference>
<evidence type="ECO:0000256" key="1">
    <source>
        <dbReference type="ARBA" id="ARBA00004123"/>
    </source>
</evidence>
<feature type="compositionally biased region" description="Polar residues" evidence="5">
    <location>
        <begin position="1531"/>
        <end position="1547"/>
    </location>
</feature>
<proteinExistence type="inferred from homology"/>
<dbReference type="VEuPathDB" id="FungiDB:PSTT_06535"/>
<comment type="caution">
    <text evidence="6">The sequence shown here is derived from an EMBL/GenBank/DDBJ whole genome shotgun (WGS) entry which is preliminary data.</text>
</comment>
<reference evidence="6 7" key="1">
    <citation type="submission" date="2017-12" db="EMBL/GenBank/DDBJ databases">
        <title>Gene loss provides genomic basis for host adaptation in cereal stripe rust fungi.</title>
        <authorList>
            <person name="Xia C."/>
        </authorList>
    </citation>
    <scope>NUCLEOTIDE SEQUENCE [LARGE SCALE GENOMIC DNA]</scope>
    <source>
        <strain evidence="6 7">93TX-2</strain>
    </source>
</reference>
<dbReference type="VEuPathDB" id="FungiDB:PSHT_02453"/>
<dbReference type="Pfam" id="PF09766">
    <property type="entry name" value="FmiP_Thoc5"/>
    <property type="match status" value="1"/>
</dbReference>
<evidence type="ECO:0000313" key="7">
    <source>
        <dbReference type="Proteomes" id="UP000238274"/>
    </source>
</evidence>
<feature type="compositionally biased region" description="Low complexity" evidence="5">
    <location>
        <begin position="1566"/>
        <end position="1578"/>
    </location>
</feature>
<evidence type="ECO:0000256" key="3">
    <source>
        <dbReference type="ARBA" id="ARBA00023242"/>
    </source>
</evidence>
<feature type="non-terminal residue" evidence="6">
    <location>
        <position position="1982"/>
    </location>
</feature>
<dbReference type="PANTHER" id="PTHR13375">
    <property type="entry name" value="FMS INTERACTING PROTEIN"/>
    <property type="match status" value="1"/>
</dbReference>
<dbReference type="OrthoDB" id="20582at2759"/>
<evidence type="ECO:0000256" key="5">
    <source>
        <dbReference type="SAM" id="MobiDB-lite"/>
    </source>
</evidence>
<keyword evidence="3" id="KW-0539">Nucleus</keyword>
<dbReference type="PANTHER" id="PTHR13375:SF3">
    <property type="entry name" value="THO COMPLEX SUBUNIT 5 HOMOLOG"/>
    <property type="match status" value="1"/>
</dbReference>
<evidence type="ECO:0000256" key="2">
    <source>
        <dbReference type="ARBA" id="ARBA00008044"/>
    </source>
</evidence>
<feature type="coiled-coil region" evidence="4">
    <location>
        <begin position="1379"/>
        <end position="1434"/>
    </location>
</feature>
<keyword evidence="7" id="KW-1185">Reference proteome</keyword>
<protein>
    <submittedName>
        <fullName evidence="6">Uncharacterized protein</fullName>
    </submittedName>
</protein>
<feature type="region of interest" description="Disordered" evidence="5">
    <location>
        <begin position="1525"/>
        <end position="1620"/>
    </location>
</feature>
<gene>
    <name evidence="6" type="ORF">PSHT_02453</name>
</gene>
<organism evidence="6 7">
    <name type="scientific">Puccinia striiformis</name>
    <dbReference type="NCBI Taxonomy" id="27350"/>
    <lineage>
        <taxon>Eukaryota</taxon>
        <taxon>Fungi</taxon>
        <taxon>Dikarya</taxon>
        <taxon>Basidiomycota</taxon>
        <taxon>Pucciniomycotina</taxon>
        <taxon>Pucciniomycetes</taxon>
        <taxon>Pucciniales</taxon>
        <taxon>Pucciniaceae</taxon>
        <taxon>Puccinia</taxon>
    </lineage>
</organism>
<dbReference type="GO" id="GO:0006406">
    <property type="term" value="P:mRNA export from nucleus"/>
    <property type="evidence" value="ECO:0007669"/>
    <property type="project" value="TreeGrafter"/>
</dbReference>
<keyword evidence="4" id="KW-0175">Coiled coil</keyword>
<accession>A0A2S4WHT4</accession>
<name>A0A2S4WHT4_9BASI</name>
<feature type="non-terminal residue" evidence="6">
    <location>
        <position position="1"/>
    </location>
</feature>
<reference evidence="7" key="2">
    <citation type="journal article" date="2018" name="BMC Genomics">
        <title>Genomic insights into host adaptation between the wheat stripe rust pathogen (Puccinia striiformis f. sp. tritici) and the barley stripe rust pathogen (Puccinia striiformis f. sp. hordei).</title>
        <authorList>
            <person name="Xia C."/>
            <person name="Wang M."/>
            <person name="Yin C."/>
            <person name="Cornejo O.E."/>
            <person name="Hulbert S.H."/>
            <person name="Chen X."/>
        </authorList>
    </citation>
    <scope>NUCLEOTIDE SEQUENCE [LARGE SCALE GENOMIC DNA]</scope>
    <source>
        <strain evidence="7">93TX-2</strain>
    </source>
</reference>
<dbReference type="EMBL" id="PKSM01000021">
    <property type="protein sequence ID" value="POW21355.1"/>
    <property type="molecule type" value="Genomic_DNA"/>
</dbReference>
<comment type="subcellular location">
    <subcellularLocation>
        <location evidence="1">Nucleus</location>
    </subcellularLocation>
</comment>
<feature type="compositionally biased region" description="Polar residues" evidence="5">
    <location>
        <begin position="1579"/>
        <end position="1592"/>
    </location>
</feature>
<dbReference type="GO" id="GO:0003729">
    <property type="term" value="F:mRNA binding"/>
    <property type="evidence" value="ECO:0007669"/>
    <property type="project" value="TreeGrafter"/>
</dbReference>
<dbReference type="Proteomes" id="UP000238274">
    <property type="component" value="Unassembled WGS sequence"/>
</dbReference>
<feature type="compositionally biased region" description="Polar residues" evidence="5">
    <location>
        <begin position="1608"/>
        <end position="1620"/>
    </location>
</feature>